<gene>
    <name evidence="3" type="ORF">UJA718_LOCUS25878</name>
</gene>
<dbReference type="Gene3D" id="3.30.420.10">
    <property type="entry name" value="Ribonuclease H-like superfamily/Ribonuclease H"/>
    <property type="match status" value="1"/>
</dbReference>
<reference evidence="3" key="1">
    <citation type="submission" date="2021-02" db="EMBL/GenBank/DDBJ databases">
        <authorList>
            <person name="Nowell W R."/>
        </authorList>
    </citation>
    <scope>NUCLEOTIDE SEQUENCE</scope>
</reference>
<dbReference type="InterPro" id="IPR036397">
    <property type="entry name" value="RNaseH_sf"/>
</dbReference>
<protein>
    <recommendedName>
        <fullName evidence="5">Transposase</fullName>
    </recommendedName>
</protein>
<evidence type="ECO:0008006" key="5">
    <source>
        <dbReference type="Google" id="ProtNLM"/>
    </source>
</evidence>
<dbReference type="Proteomes" id="UP000663873">
    <property type="component" value="Unassembled WGS sequence"/>
</dbReference>
<dbReference type="AlphaFoldDB" id="A0A820V4P9"/>
<dbReference type="SUPFAM" id="SSF46689">
    <property type="entry name" value="Homeodomain-like"/>
    <property type="match status" value="1"/>
</dbReference>
<evidence type="ECO:0000259" key="2">
    <source>
        <dbReference type="Pfam" id="PF13358"/>
    </source>
</evidence>
<evidence type="ECO:0000313" key="4">
    <source>
        <dbReference type="Proteomes" id="UP000663873"/>
    </source>
</evidence>
<accession>A0A820V4P9</accession>
<sequence length="300" mass="34977">MAPTKRKEFSHDLREVVIKRYLNGDSERDIARDLLISRNTVHYMIAKYKSTKCIGNLIGRGRKRKTTAHVDRVIQRKIKTNRRKSAMAVKIELQTELNITVSESTISRRAHEIGLYGRVARKKPLVMVWRTLKEEYNSTCIVPTVKHGGGNVKCWGCFSASGVGNLVFIDGNMTGEMYRTILDNNLLQSVEKLKMDNEWTFQHDNDPKHRAAIVNNWLNRNGIERLEWPSFSPDLKPIEHLWDEIERRMKKEQPKNEKELKESLTRVWKEVEKKVLKKLVDSVPNRLNEVIRMKGGPTRY</sequence>
<proteinExistence type="predicted"/>
<name>A0A820V4P9_9BILA</name>
<dbReference type="GO" id="GO:0006313">
    <property type="term" value="P:DNA transposition"/>
    <property type="evidence" value="ECO:0007669"/>
    <property type="project" value="InterPro"/>
</dbReference>
<comment type="caution">
    <text evidence="3">The sequence shown here is derived from an EMBL/GenBank/DDBJ whole genome shotgun (WGS) entry which is preliminary data.</text>
</comment>
<dbReference type="InterPro" id="IPR002492">
    <property type="entry name" value="Transposase_Tc1-like"/>
</dbReference>
<keyword evidence="4" id="KW-1185">Reference proteome</keyword>
<feature type="domain" description="Transposase Tc1-like" evidence="1">
    <location>
        <begin position="71"/>
        <end position="126"/>
    </location>
</feature>
<evidence type="ECO:0000313" key="3">
    <source>
        <dbReference type="EMBL" id="CAF4494487.1"/>
    </source>
</evidence>
<dbReference type="PANTHER" id="PTHR46068">
    <property type="entry name" value="PROTEIN CBG27172"/>
    <property type="match status" value="1"/>
</dbReference>
<dbReference type="InterPro" id="IPR038717">
    <property type="entry name" value="Tc1-like_DDE_dom"/>
</dbReference>
<dbReference type="Gene3D" id="1.10.10.10">
    <property type="entry name" value="Winged helix-like DNA-binding domain superfamily/Winged helix DNA-binding domain"/>
    <property type="match status" value="1"/>
</dbReference>
<dbReference type="Pfam" id="PF13358">
    <property type="entry name" value="DDE_3"/>
    <property type="match status" value="1"/>
</dbReference>
<feature type="domain" description="Tc1-like transposase DDE" evidence="2">
    <location>
        <begin position="150"/>
        <end position="261"/>
    </location>
</feature>
<dbReference type="Pfam" id="PF01498">
    <property type="entry name" value="HTH_Tnp_Tc3_2"/>
    <property type="match status" value="1"/>
</dbReference>
<dbReference type="GO" id="GO:0003677">
    <property type="term" value="F:DNA binding"/>
    <property type="evidence" value="ECO:0007669"/>
    <property type="project" value="InterPro"/>
</dbReference>
<dbReference type="EMBL" id="CAJOBP010006508">
    <property type="protein sequence ID" value="CAF4494487.1"/>
    <property type="molecule type" value="Genomic_DNA"/>
</dbReference>
<dbReference type="GO" id="GO:0015074">
    <property type="term" value="P:DNA integration"/>
    <property type="evidence" value="ECO:0007669"/>
    <property type="project" value="InterPro"/>
</dbReference>
<dbReference type="PANTHER" id="PTHR46068:SF1">
    <property type="entry name" value="TRANSPOSASE IS30-LIKE HTH DOMAIN-CONTAINING PROTEIN"/>
    <property type="match status" value="1"/>
</dbReference>
<organism evidence="3 4">
    <name type="scientific">Rotaria socialis</name>
    <dbReference type="NCBI Taxonomy" id="392032"/>
    <lineage>
        <taxon>Eukaryota</taxon>
        <taxon>Metazoa</taxon>
        <taxon>Spiralia</taxon>
        <taxon>Gnathifera</taxon>
        <taxon>Rotifera</taxon>
        <taxon>Eurotatoria</taxon>
        <taxon>Bdelloidea</taxon>
        <taxon>Philodinida</taxon>
        <taxon>Philodinidae</taxon>
        <taxon>Rotaria</taxon>
    </lineage>
</organism>
<evidence type="ECO:0000259" key="1">
    <source>
        <dbReference type="Pfam" id="PF01498"/>
    </source>
</evidence>
<dbReference type="InterPro" id="IPR009057">
    <property type="entry name" value="Homeodomain-like_sf"/>
</dbReference>
<dbReference type="InterPro" id="IPR036388">
    <property type="entry name" value="WH-like_DNA-bd_sf"/>
</dbReference>